<reference evidence="2" key="1">
    <citation type="submission" date="2022-11" db="UniProtKB">
        <authorList>
            <consortium name="WormBaseParasite"/>
        </authorList>
    </citation>
    <scope>IDENTIFICATION</scope>
</reference>
<protein>
    <submittedName>
        <fullName evidence="2">Uncharacterized protein</fullName>
    </submittedName>
</protein>
<dbReference type="Proteomes" id="UP000887566">
    <property type="component" value="Unplaced"/>
</dbReference>
<sequence>MDAVARRLTPSSHTCVYVITRGCFPMTIDASGPPLTPPPPPIGRPRPFIAHPLVMNAFHDLIAAVATTAAAAASASLHQVRLLCDQLRPADCPPAPNLSIWCLSGSLCA</sequence>
<proteinExistence type="predicted"/>
<dbReference type="WBParaSite" id="PSAMB.scaffold3570size22295.g22004.t1">
    <property type="protein sequence ID" value="PSAMB.scaffold3570size22295.g22004.t1"/>
    <property type="gene ID" value="PSAMB.scaffold3570size22295.g22004"/>
</dbReference>
<keyword evidence="1" id="KW-1185">Reference proteome</keyword>
<dbReference type="AlphaFoldDB" id="A0A914WCY0"/>
<evidence type="ECO:0000313" key="2">
    <source>
        <dbReference type="WBParaSite" id="PSAMB.scaffold3570size22295.g22004.t1"/>
    </source>
</evidence>
<name>A0A914WCY0_9BILA</name>
<accession>A0A914WCY0</accession>
<evidence type="ECO:0000313" key="1">
    <source>
        <dbReference type="Proteomes" id="UP000887566"/>
    </source>
</evidence>
<organism evidence="1 2">
    <name type="scientific">Plectus sambesii</name>
    <dbReference type="NCBI Taxonomy" id="2011161"/>
    <lineage>
        <taxon>Eukaryota</taxon>
        <taxon>Metazoa</taxon>
        <taxon>Ecdysozoa</taxon>
        <taxon>Nematoda</taxon>
        <taxon>Chromadorea</taxon>
        <taxon>Plectida</taxon>
        <taxon>Plectina</taxon>
        <taxon>Plectoidea</taxon>
        <taxon>Plectidae</taxon>
        <taxon>Plectus</taxon>
    </lineage>
</organism>